<dbReference type="HOGENOM" id="CLU_132623_2_3_5"/>
<dbReference type="PANTHER" id="PTHR35893">
    <property type="entry name" value="INNER MEMBRANE PROTEIN-RELATED"/>
    <property type="match status" value="1"/>
</dbReference>
<name>J1K3K9_9HYPH</name>
<evidence type="ECO:0000256" key="1">
    <source>
        <dbReference type="SAM" id="Coils"/>
    </source>
</evidence>
<dbReference type="eggNOG" id="COG4575">
    <property type="taxonomic scope" value="Bacteria"/>
</dbReference>
<keyword evidence="2" id="KW-0472">Membrane</keyword>
<evidence type="ECO:0000256" key="2">
    <source>
        <dbReference type="SAM" id="Phobius"/>
    </source>
</evidence>
<keyword evidence="5" id="KW-1185">Reference proteome</keyword>
<sequence length="104" mass="11245">MMAKENATQAEKDLQAQVEQLRKEISQITSTLGEVGSEKLHQVKDKAGRLYASAKANGEEAVSQAKEKIHDLEGQVSECVRNKPVTSLAVAAGVGFLIALLVRR</sequence>
<organism evidence="4 5">
    <name type="scientific">Bartonella tamiae Th239</name>
    <dbReference type="NCBI Taxonomy" id="1094558"/>
    <lineage>
        <taxon>Bacteria</taxon>
        <taxon>Pseudomonadati</taxon>
        <taxon>Pseudomonadota</taxon>
        <taxon>Alphaproteobacteria</taxon>
        <taxon>Hyphomicrobiales</taxon>
        <taxon>Bartonellaceae</taxon>
        <taxon>Bartonella</taxon>
    </lineage>
</organism>
<dbReference type="AlphaFoldDB" id="J1K3K9"/>
<keyword evidence="2" id="KW-0812">Transmembrane</keyword>
<keyword evidence="1" id="KW-0175">Coiled coil</keyword>
<keyword evidence="2" id="KW-1133">Transmembrane helix</keyword>
<dbReference type="RefSeq" id="WP_008037413.1">
    <property type="nucleotide sequence ID" value="NZ_JH725147.1"/>
</dbReference>
<dbReference type="Proteomes" id="UP000008952">
    <property type="component" value="Unassembled WGS sequence"/>
</dbReference>
<evidence type="ECO:0000313" key="5">
    <source>
        <dbReference type="Proteomes" id="UP000008952"/>
    </source>
</evidence>
<accession>J1K3K9</accession>
<gene>
    <name evidence="4" type="ORF">ME5_00104</name>
</gene>
<feature type="domain" description="DUF883" evidence="3">
    <location>
        <begin position="78"/>
        <end position="102"/>
    </location>
</feature>
<dbReference type="Pfam" id="PF19029">
    <property type="entry name" value="DUF883_C"/>
    <property type="match status" value="1"/>
</dbReference>
<comment type="caution">
    <text evidence="4">The sequence shown here is derived from an EMBL/GenBank/DDBJ whole genome shotgun (WGS) entry which is preliminary data.</text>
</comment>
<protein>
    <recommendedName>
        <fullName evidence="3">DUF883 domain-containing protein</fullName>
    </recommendedName>
</protein>
<feature type="coiled-coil region" evidence="1">
    <location>
        <begin position="4"/>
        <end position="31"/>
    </location>
</feature>
<dbReference type="PATRIC" id="fig|1094558.3.peg.111"/>
<reference evidence="4 5" key="1">
    <citation type="submission" date="2012-03" db="EMBL/GenBank/DDBJ databases">
        <title>The Genome Sequence of Bartonella tamiae Th239.</title>
        <authorList>
            <consortium name="The Broad Institute Genome Sequencing Platform"/>
            <consortium name="The Broad Institute Genome Sequencing Center for Infectious Disease"/>
            <person name="Feldgarden M."/>
            <person name="Kirby J."/>
            <person name="Kosoy M."/>
            <person name="Birtles R."/>
            <person name="Probert W.S."/>
            <person name="Chiaraviglio L."/>
            <person name="Young S.K."/>
            <person name="Zeng Q."/>
            <person name="Gargeya S."/>
            <person name="Fitzgerald M."/>
            <person name="Haas B."/>
            <person name="Abouelleil A."/>
            <person name="Alvarado L."/>
            <person name="Arachchi H.M."/>
            <person name="Berlin A."/>
            <person name="Chapman S.B."/>
            <person name="Gearin G."/>
            <person name="Goldberg J."/>
            <person name="Griggs A."/>
            <person name="Gujja S."/>
            <person name="Hansen M."/>
            <person name="Heiman D."/>
            <person name="Howarth C."/>
            <person name="Larimer J."/>
            <person name="Lui A."/>
            <person name="MacDonald P.J.P."/>
            <person name="McCowen C."/>
            <person name="Montmayeur A."/>
            <person name="Murphy C."/>
            <person name="Neiman D."/>
            <person name="Pearson M."/>
            <person name="Priest M."/>
            <person name="Roberts A."/>
            <person name="Saif S."/>
            <person name="Shea T."/>
            <person name="Sisk P."/>
            <person name="Stolte C."/>
            <person name="Sykes S."/>
            <person name="Wortman J."/>
            <person name="Nusbaum C."/>
            <person name="Birren B."/>
        </authorList>
    </citation>
    <scope>NUCLEOTIDE SEQUENCE [LARGE SCALE GENOMIC DNA]</scope>
    <source>
        <strain evidence="4 5">Th239</strain>
    </source>
</reference>
<dbReference type="PANTHER" id="PTHR35893:SF3">
    <property type="entry name" value="INNER MEMBRANE PROTEIN"/>
    <property type="match status" value="1"/>
</dbReference>
<feature type="coiled-coil region" evidence="1">
    <location>
        <begin position="55"/>
        <end position="82"/>
    </location>
</feature>
<dbReference type="GO" id="GO:0043022">
    <property type="term" value="F:ribosome binding"/>
    <property type="evidence" value="ECO:0007669"/>
    <property type="project" value="InterPro"/>
</dbReference>
<feature type="transmembrane region" description="Helical" evidence="2">
    <location>
        <begin position="85"/>
        <end position="102"/>
    </location>
</feature>
<evidence type="ECO:0000259" key="3">
    <source>
        <dbReference type="Pfam" id="PF19029"/>
    </source>
</evidence>
<dbReference type="STRING" id="1094558.ME5_00104"/>
<dbReference type="InterPro" id="IPR010279">
    <property type="entry name" value="YqjD/ElaB"/>
</dbReference>
<dbReference type="EMBL" id="AIMB01000001">
    <property type="protein sequence ID" value="EJF91725.1"/>
    <property type="molecule type" value="Genomic_DNA"/>
</dbReference>
<proteinExistence type="predicted"/>
<evidence type="ECO:0000313" key="4">
    <source>
        <dbReference type="EMBL" id="EJF91725.1"/>
    </source>
</evidence>
<dbReference type="OrthoDB" id="7925421at2"/>
<dbReference type="InterPro" id="IPR043605">
    <property type="entry name" value="DUF883_C"/>
</dbReference>